<evidence type="ECO:0000259" key="2">
    <source>
        <dbReference type="Pfam" id="PF12146"/>
    </source>
</evidence>
<dbReference type="RefSeq" id="WP_109534724.1">
    <property type="nucleotide sequence ID" value="NZ_QEYD01000012.1"/>
</dbReference>
<dbReference type="InterPro" id="IPR022742">
    <property type="entry name" value="Hydrolase_4"/>
</dbReference>
<dbReference type="InterPro" id="IPR050266">
    <property type="entry name" value="AB_hydrolase_sf"/>
</dbReference>
<dbReference type="PRINTS" id="PR00111">
    <property type="entry name" value="ABHYDROLASE"/>
</dbReference>
<dbReference type="Proteomes" id="UP000244940">
    <property type="component" value="Unassembled WGS sequence"/>
</dbReference>
<dbReference type="SUPFAM" id="SSF53474">
    <property type="entry name" value="alpha/beta-Hydrolases"/>
    <property type="match status" value="1"/>
</dbReference>
<protein>
    <recommendedName>
        <fullName evidence="2">Serine aminopeptidase S33 domain-containing protein</fullName>
    </recommendedName>
</protein>
<reference evidence="3 4" key="1">
    <citation type="submission" date="2018-05" db="EMBL/GenBank/DDBJ databases">
        <title>Pararhodobacter marina sp. nov., isolated from deep-sea water of the Indian Ocean.</title>
        <authorList>
            <person name="Lai Q.Sr."/>
            <person name="Liu X."/>
            <person name="Shao Z."/>
        </authorList>
    </citation>
    <scope>NUCLEOTIDE SEQUENCE [LARGE SCALE GENOMIC DNA]</scope>
    <source>
        <strain evidence="3 4">CIC4N-9</strain>
    </source>
</reference>
<gene>
    <name evidence="3" type="ORF">C4N9_17900</name>
</gene>
<dbReference type="EMBL" id="QEYD01000012">
    <property type="protein sequence ID" value="PWE27180.1"/>
    <property type="molecule type" value="Genomic_DNA"/>
</dbReference>
<organism evidence="3 4">
    <name type="scientific">Pararhodobacter marinus</name>
    <dbReference type="NCBI Taxonomy" id="2184063"/>
    <lineage>
        <taxon>Bacteria</taxon>
        <taxon>Pseudomonadati</taxon>
        <taxon>Pseudomonadota</taxon>
        <taxon>Alphaproteobacteria</taxon>
        <taxon>Rhodobacterales</taxon>
        <taxon>Paracoccaceae</taxon>
        <taxon>Pararhodobacter</taxon>
    </lineage>
</organism>
<dbReference type="PANTHER" id="PTHR43798:SF31">
    <property type="entry name" value="AB HYDROLASE SUPERFAMILY PROTEIN YCLE"/>
    <property type="match status" value="1"/>
</dbReference>
<dbReference type="InterPro" id="IPR000073">
    <property type="entry name" value="AB_hydrolase_1"/>
</dbReference>
<accession>A0A2U2C5M4</accession>
<sequence length="237" mass="24662">MAELVCLPGLLCEAEVFAPLQAAFDRPARVIALPRSDDFDAMVDSLAPQIPDGSTLLGMSMGSYLALAIARRYPGKVGALILVGTNAAADTPDAAAQRGKVARWAAREGMEGLAAIIADTMLSPARRDDATLRDTIRRMAVAQGIERFTDHQTALAARPDQSDGLDAIACPVLVITGSADTVTPPAAGRAVADGVADGRAVELDGVGHMAVLEAPEAVAALIHDFQTMPARPKDKTL</sequence>
<dbReference type="GO" id="GO:0016787">
    <property type="term" value="F:hydrolase activity"/>
    <property type="evidence" value="ECO:0007669"/>
    <property type="project" value="UniProtKB-KW"/>
</dbReference>
<name>A0A2U2C5M4_9RHOB</name>
<evidence type="ECO:0000313" key="4">
    <source>
        <dbReference type="Proteomes" id="UP000244940"/>
    </source>
</evidence>
<proteinExistence type="predicted"/>
<dbReference type="PANTHER" id="PTHR43798">
    <property type="entry name" value="MONOACYLGLYCEROL LIPASE"/>
    <property type="match status" value="1"/>
</dbReference>
<keyword evidence="1" id="KW-0378">Hydrolase</keyword>
<evidence type="ECO:0000256" key="1">
    <source>
        <dbReference type="ARBA" id="ARBA00022801"/>
    </source>
</evidence>
<dbReference type="Pfam" id="PF12146">
    <property type="entry name" value="Hydrolase_4"/>
    <property type="match status" value="1"/>
</dbReference>
<dbReference type="OrthoDB" id="5491135at2"/>
<dbReference type="Gene3D" id="3.40.50.1820">
    <property type="entry name" value="alpha/beta hydrolase"/>
    <property type="match status" value="1"/>
</dbReference>
<comment type="caution">
    <text evidence="3">The sequence shown here is derived from an EMBL/GenBank/DDBJ whole genome shotgun (WGS) entry which is preliminary data.</text>
</comment>
<dbReference type="AlphaFoldDB" id="A0A2U2C5M4"/>
<feature type="domain" description="Serine aminopeptidase S33" evidence="2">
    <location>
        <begin position="37"/>
        <end position="213"/>
    </location>
</feature>
<dbReference type="GeneID" id="94366770"/>
<evidence type="ECO:0000313" key="3">
    <source>
        <dbReference type="EMBL" id="PWE27180.1"/>
    </source>
</evidence>
<dbReference type="InterPro" id="IPR029058">
    <property type="entry name" value="AB_hydrolase_fold"/>
</dbReference>
<dbReference type="GO" id="GO:0016020">
    <property type="term" value="C:membrane"/>
    <property type="evidence" value="ECO:0007669"/>
    <property type="project" value="TreeGrafter"/>
</dbReference>
<keyword evidence="4" id="KW-1185">Reference proteome</keyword>